<dbReference type="AlphaFoldDB" id="A0A8C6TV10"/>
<evidence type="ECO:0000259" key="3">
    <source>
        <dbReference type="PROSITE" id="PS50106"/>
    </source>
</evidence>
<dbReference type="GO" id="GO:0043495">
    <property type="term" value="F:protein-membrane adaptor activity"/>
    <property type="evidence" value="ECO:0007669"/>
    <property type="project" value="TreeGrafter"/>
</dbReference>
<dbReference type="PANTHER" id="PTHR14191:SF20">
    <property type="entry name" value="NA(+)_H(+) EXCHANGE REGULATORY COFACTOR NHE-RF4"/>
    <property type="match status" value="1"/>
</dbReference>
<evidence type="ECO:0000313" key="4">
    <source>
        <dbReference type="Ensembl" id="ENSNMLP00000023672.1"/>
    </source>
</evidence>
<accession>A0A8C6TV10</accession>
<keyword evidence="5" id="KW-1185">Reference proteome</keyword>
<organism evidence="4 5">
    <name type="scientific">Neogobius melanostomus</name>
    <name type="common">round goby</name>
    <dbReference type="NCBI Taxonomy" id="47308"/>
    <lineage>
        <taxon>Eukaryota</taxon>
        <taxon>Metazoa</taxon>
        <taxon>Chordata</taxon>
        <taxon>Craniata</taxon>
        <taxon>Vertebrata</taxon>
        <taxon>Euteleostomi</taxon>
        <taxon>Actinopterygii</taxon>
        <taxon>Neopterygii</taxon>
        <taxon>Teleostei</taxon>
        <taxon>Neoteleostei</taxon>
        <taxon>Acanthomorphata</taxon>
        <taxon>Gobiaria</taxon>
        <taxon>Gobiiformes</taxon>
        <taxon>Gobioidei</taxon>
        <taxon>Gobiidae</taxon>
        <taxon>Benthophilinae</taxon>
        <taxon>Neogobiini</taxon>
        <taxon>Neogobius</taxon>
    </lineage>
</organism>
<dbReference type="GO" id="GO:0016324">
    <property type="term" value="C:apical plasma membrane"/>
    <property type="evidence" value="ECO:0007669"/>
    <property type="project" value="TreeGrafter"/>
</dbReference>
<evidence type="ECO:0000256" key="1">
    <source>
        <dbReference type="ARBA" id="ARBA00022737"/>
    </source>
</evidence>
<dbReference type="Proteomes" id="UP000694523">
    <property type="component" value="Unplaced"/>
</dbReference>
<dbReference type="Gene3D" id="2.30.42.10">
    <property type="match status" value="3"/>
</dbReference>
<reference evidence="4" key="1">
    <citation type="submission" date="2025-08" db="UniProtKB">
        <authorList>
            <consortium name="Ensembl"/>
        </authorList>
    </citation>
    <scope>IDENTIFICATION</scope>
</reference>
<protein>
    <submittedName>
        <fullName evidence="4">PDZ domain containing 3b</fullName>
    </submittedName>
</protein>
<dbReference type="Pfam" id="PF00595">
    <property type="entry name" value="PDZ"/>
    <property type="match status" value="3"/>
</dbReference>
<feature type="region of interest" description="Disordered" evidence="2">
    <location>
        <begin position="411"/>
        <end position="431"/>
    </location>
</feature>
<proteinExistence type="predicted"/>
<feature type="compositionally biased region" description="Acidic residues" evidence="2">
    <location>
        <begin position="422"/>
        <end position="431"/>
    </location>
</feature>
<dbReference type="GO" id="GO:0005102">
    <property type="term" value="F:signaling receptor binding"/>
    <property type="evidence" value="ECO:0007669"/>
    <property type="project" value="TreeGrafter"/>
</dbReference>
<reference evidence="4" key="2">
    <citation type="submission" date="2025-09" db="UniProtKB">
        <authorList>
            <consortium name="Ensembl"/>
        </authorList>
    </citation>
    <scope>IDENTIFICATION</scope>
</reference>
<dbReference type="GO" id="GO:0072659">
    <property type="term" value="P:protein localization to plasma membrane"/>
    <property type="evidence" value="ECO:0007669"/>
    <property type="project" value="TreeGrafter"/>
</dbReference>
<dbReference type="PANTHER" id="PTHR14191">
    <property type="entry name" value="PDZ DOMAIN CONTAINING PROTEIN"/>
    <property type="match status" value="1"/>
</dbReference>
<feature type="domain" description="PDZ" evidence="3">
    <location>
        <begin position="69"/>
        <end position="151"/>
    </location>
</feature>
<dbReference type="InterPro" id="IPR001478">
    <property type="entry name" value="PDZ"/>
</dbReference>
<dbReference type="InterPro" id="IPR051067">
    <property type="entry name" value="NHER"/>
</dbReference>
<evidence type="ECO:0000256" key="2">
    <source>
        <dbReference type="SAM" id="MobiDB-lite"/>
    </source>
</evidence>
<feature type="domain" description="PDZ" evidence="3">
    <location>
        <begin position="289"/>
        <end position="372"/>
    </location>
</feature>
<feature type="domain" description="PDZ" evidence="3">
    <location>
        <begin position="180"/>
        <end position="261"/>
    </location>
</feature>
<sequence length="431" mass="47345">MADLWKCFCVVPLSQHFGAMRKKDKMTPTAGNVDDNLKRFFSFNAKEGIDNPAMVITDDTDSGTTAHPRLCVLKREEGESYGFYLRMEKEQPGHIIRKVAPGGIAAYSGLRDGDRLLEVNCCFVDDISHQEVTMKIKLSGNQLSLLVLSEEEYRLCKSKEYDFKKLPMVNKSECCKPPRLCHITKNPGSGLGIAFAPVEGQKGHFTVNLVAGGAAEKAGVFKGDRLVWMSGAIVEDLSHSAISTMLKKCGSQITILVVDAESEKYYNSQGIPILPAMATTHNLPYTARKLHLLPGKDGYGFLLHLERSPSGRVAYVLREMVSGGPAEKAGMRAGDLLLEVNGEAVEGLKHEEITDRVRQSGQEVTLTTITPEGLDFYTKLGLSPLLFCEEVMVTKQDGSVQATLINEKTDQNQSVTAACSHEEEDDETTHL</sequence>
<dbReference type="CDD" id="cd06768">
    <property type="entry name" value="PDZ_NHERF-like"/>
    <property type="match status" value="3"/>
</dbReference>
<dbReference type="PROSITE" id="PS50106">
    <property type="entry name" value="PDZ"/>
    <property type="match status" value="3"/>
</dbReference>
<name>A0A8C6TV10_9GOBI</name>
<dbReference type="InterPro" id="IPR036034">
    <property type="entry name" value="PDZ_sf"/>
</dbReference>
<dbReference type="SMART" id="SM00228">
    <property type="entry name" value="PDZ"/>
    <property type="match status" value="3"/>
</dbReference>
<keyword evidence="1" id="KW-0677">Repeat</keyword>
<dbReference type="Ensembl" id="ENSNMLT00000026489.1">
    <property type="protein sequence ID" value="ENSNMLP00000023672.1"/>
    <property type="gene ID" value="ENSNMLG00000015230.1"/>
</dbReference>
<evidence type="ECO:0000313" key="5">
    <source>
        <dbReference type="Proteomes" id="UP000694523"/>
    </source>
</evidence>
<dbReference type="SUPFAM" id="SSF50156">
    <property type="entry name" value="PDZ domain-like"/>
    <property type="match status" value="3"/>
</dbReference>